<feature type="region of interest" description="Disordered" evidence="1">
    <location>
        <begin position="624"/>
        <end position="652"/>
    </location>
</feature>
<evidence type="ECO:0000256" key="1">
    <source>
        <dbReference type="SAM" id="MobiDB-lite"/>
    </source>
</evidence>
<feature type="compositionally biased region" description="Polar residues" evidence="1">
    <location>
        <begin position="440"/>
        <end position="449"/>
    </location>
</feature>
<feature type="compositionally biased region" description="Polar residues" evidence="1">
    <location>
        <begin position="27"/>
        <end position="36"/>
    </location>
</feature>
<evidence type="ECO:0000313" key="2">
    <source>
        <dbReference type="EMBL" id="KAL0279760.1"/>
    </source>
</evidence>
<feature type="region of interest" description="Disordered" evidence="1">
    <location>
        <begin position="536"/>
        <end position="599"/>
    </location>
</feature>
<feature type="region of interest" description="Disordered" evidence="1">
    <location>
        <begin position="353"/>
        <end position="398"/>
    </location>
</feature>
<feature type="region of interest" description="Disordered" evidence="1">
    <location>
        <begin position="786"/>
        <end position="923"/>
    </location>
</feature>
<evidence type="ECO:0008006" key="3">
    <source>
        <dbReference type="Google" id="ProtNLM"/>
    </source>
</evidence>
<feature type="compositionally biased region" description="Polar residues" evidence="1">
    <location>
        <begin position="179"/>
        <end position="188"/>
    </location>
</feature>
<feature type="compositionally biased region" description="Basic and acidic residues" evidence="1">
    <location>
        <begin position="37"/>
        <end position="46"/>
    </location>
</feature>
<feature type="compositionally biased region" description="Polar residues" evidence="1">
    <location>
        <begin position="556"/>
        <end position="565"/>
    </location>
</feature>
<feature type="region of interest" description="Disordered" evidence="1">
    <location>
        <begin position="27"/>
        <end position="46"/>
    </location>
</feature>
<comment type="caution">
    <text evidence="2">The sequence shown here is derived from an EMBL/GenBank/DDBJ whole genome shotgun (WGS) entry which is preliminary data.</text>
</comment>
<reference evidence="2" key="1">
    <citation type="journal article" date="2024" name="Gigascience">
        <title>Chromosome-level genome of the poultry shaft louse Menopon gallinae provides insight into the host-switching and adaptive evolution of parasitic lice.</title>
        <authorList>
            <person name="Xu Y."/>
            <person name="Ma L."/>
            <person name="Liu S."/>
            <person name="Liang Y."/>
            <person name="Liu Q."/>
            <person name="He Z."/>
            <person name="Tian L."/>
            <person name="Duan Y."/>
            <person name="Cai W."/>
            <person name="Li H."/>
            <person name="Song F."/>
        </authorList>
    </citation>
    <scope>NUCLEOTIDE SEQUENCE</scope>
    <source>
        <strain evidence="2">Cailab_2023a</strain>
    </source>
</reference>
<feature type="compositionally biased region" description="Pro residues" evidence="1">
    <location>
        <begin position="677"/>
        <end position="689"/>
    </location>
</feature>
<feature type="compositionally biased region" description="Polar residues" evidence="1">
    <location>
        <begin position="719"/>
        <end position="731"/>
    </location>
</feature>
<dbReference type="EMBL" id="JARGDH010000001">
    <property type="protein sequence ID" value="KAL0279760.1"/>
    <property type="molecule type" value="Genomic_DNA"/>
</dbReference>
<proteinExistence type="predicted"/>
<feature type="compositionally biased region" description="Low complexity" evidence="1">
    <location>
        <begin position="379"/>
        <end position="391"/>
    </location>
</feature>
<organism evidence="2">
    <name type="scientific">Menopon gallinae</name>
    <name type="common">poultry shaft louse</name>
    <dbReference type="NCBI Taxonomy" id="328185"/>
    <lineage>
        <taxon>Eukaryota</taxon>
        <taxon>Metazoa</taxon>
        <taxon>Ecdysozoa</taxon>
        <taxon>Arthropoda</taxon>
        <taxon>Hexapoda</taxon>
        <taxon>Insecta</taxon>
        <taxon>Pterygota</taxon>
        <taxon>Neoptera</taxon>
        <taxon>Paraneoptera</taxon>
        <taxon>Psocodea</taxon>
        <taxon>Troctomorpha</taxon>
        <taxon>Phthiraptera</taxon>
        <taxon>Amblycera</taxon>
        <taxon>Menoponidae</taxon>
        <taxon>Menopon</taxon>
    </lineage>
</organism>
<feature type="compositionally biased region" description="Pro residues" evidence="1">
    <location>
        <begin position="637"/>
        <end position="651"/>
    </location>
</feature>
<feature type="region of interest" description="Disordered" evidence="1">
    <location>
        <begin position="249"/>
        <end position="270"/>
    </location>
</feature>
<feature type="compositionally biased region" description="Polar residues" evidence="1">
    <location>
        <begin position="1"/>
        <end position="14"/>
    </location>
</feature>
<protein>
    <recommendedName>
        <fullName evidence="3">Protein Shroom</fullName>
    </recommendedName>
</protein>
<feature type="compositionally biased region" description="Basic and acidic residues" evidence="1">
    <location>
        <begin position="168"/>
        <end position="177"/>
    </location>
</feature>
<feature type="compositionally biased region" description="Acidic residues" evidence="1">
    <location>
        <begin position="832"/>
        <end position="842"/>
    </location>
</feature>
<feature type="region of interest" description="Disordered" evidence="1">
    <location>
        <begin position="671"/>
        <end position="744"/>
    </location>
</feature>
<feature type="region of interest" description="Disordered" evidence="1">
    <location>
        <begin position="137"/>
        <end position="188"/>
    </location>
</feature>
<feature type="compositionally biased region" description="Basic and acidic residues" evidence="1">
    <location>
        <begin position="819"/>
        <end position="828"/>
    </location>
</feature>
<sequence length="923" mass="104131">MPTSSLHQQKSTSTHHYENHENIVLNERNQLKSASNNRKESKQNDYARIEYLKYKHEGGKPGYQYYGKHEFEHKYENLKKPVIWEAEKKGTEEGDAEEEKDNSLISIKNLENLVENNRECAFRFGYGDAGDWSKCQDVPEAPVRDPSSLKSIKYGPGHEKYPSWPGSVKHEGGEKPQRSHSWTDQTSYPKEKVTTYVRPYSMRANPAFTQQLKTVMERCEKISPETYHKTVEQMEDREGRLYLPRVDREGKSLGDQDYMVPSPPERDKPSLTQADLEKYYHENHHMTKIDNGDYSTPYEDMHKGAQLTRADLEEYVRSYDEVLKPHHQHQGSYAQSEGYHSYVSSSELTTTPFLDRLRRESDGGRGQGWEEEGRAGRDSVVTTSSGSASSSETLKWHGSMSDVSVASSSCRSRQLIAHSSRVPPPQRHHSESVLYLGNQCPGQNSSSRQTKAERSQQLKLFPVNTYTVQPNEQSKPVISPTSMPPLSVADRISELERQQQAQRFAYLDPDKRHRVSDPTLKAIQKKALLSFYERHQHSHAMGPGATVTKPKENWKSEPQLSNQNEAPPPPPPRPVDAAADQSGKRGSCASDLSVSSWGKPSHQIACSLLGPVIVGPSISVDDWVPERPPKKPHLRTVPPPIPQRTPSPVQVPPADQEVESLHAFHKFVPCYDRMPTPELPPPPPPPPPLQQEEDQSSDEPLPPPPPEIEWHLATAVPRRTSSGPASPQTPVAYSPVKDCLDSDSAERTDTLGSLLVTPGEALKSVYEIQYDQNAINAIMESNRLSKELQKKRCQSKHRDQDHEKSKSHIENRPPLPLPRDVDVFRDPLAEVGEVETGNEENDLTGSRVRPERSVREVLPEDGKRVGESEREVREERVARSREFEVPVEETGRERSRREGEPPSGGDAEERRGEAVPSAGRSKD</sequence>
<feature type="region of interest" description="Disordered" evidence="1">
    <location>
        <begin position="1"/>
        <end position="22"/>
    </location>
</feature>
<feature type="compositionally biased region" description="Basic and acidic residues" evidence="1">
    <location>
        <begin position="786"/>
        <end position="811"/>
    </location>
</feature>
<accession>A0AAW2IE36</accession>
<feature type="compositionally biased region" description="Basic and acidic residues" evidence="1">
    <location>
        <begin position="848"/>
        <end position="900"/>
    </location>
</feature>
<name>A0AAW2IE36_9NEOP</name>
<dbReference type="AlphaFoldDB" id="A0AAW2IE36"/>
<feature type="region of interest" description="Disordered" evidence="1">
    <location>
        <begin position="436"/>
        <end position="455"/>
    </location>
</feature>
<gene>
    <name evidence="2" type="ORF">PYX00_001249</name>
</gene>